<organism evidence="1 2">
    <name type="scientific">Georgenia deserti</name>
    <dbReference type="NCBI Taxonomy" id="2093781"/>
    <lineage>
        <taxon>Bacteria</taxon>
        <taxon>Bacillati</taxon>
        <taxon>Actinomycetota</taxon>
        <taxon>Actinomycetes</taxon>
        <taxon>Micrococcales</taxon>
        <taxon>Bogoriellaceae</taxon>
        <taxon>Georgenia</taxon>
    </lineage>
</organism>
<evidence type="ECO:0000313" key="1">
    <source>
        <dbReference type="EMBL" id="MFD1716844.1"/>
    </source>
</evidence>
<reference evidence="2" key="1">
    <citation type="journal article" date="2019" name="Int. J. Syst. Evol. Microbiol.">
        <title>The Global Catalogue of Microorganisms (GCM) 10K type strain sequencing project: providing services to taxonomists for standard genome sequencing and annotation.</title>
        <authorList>
            <consortium name="The Broad Institute Genomics Platform"/>
            <consortium name="The Broad Institute Genome Sequencing Center for Infectious Disease"/>
            <person name="Wu L."/>
            <person name="Ma J."/>
        </authorList>
    </citation>
    <scope>NUCLEOTIDE SEQUENCE [LARGE SCALE GENOMIC DNA]</scope>
    <source>
        <strain evidence="2">JCM 17130</strain>
    </source>
</reference>
<accession>A0ABW4L1F5</accession>
<sequence>MSDWAQRRRADAAAKAELLDQQRRGEARRARAMLEAFVSTTRDVGPPPETLRVQDYSGRGSARTDLEGWYLRRDRTVAVATDGEFYVLTAGVSVLDRIRGVRIAPSDPPLVIGASGKDGDSIALDAALDRIQPRWRERLTGRP</sequence>
<evidence type="ECO:0000313" key="2">
    <source>
        <dbReference type="Proteomes" id="UP001597277"/>
    </source>
</evidence>
<keyword evidence="2" id="KW-1185">Reference proteome</keyword>
<dbReference type="RefSeq" id="WP_388002264.1">
    <property type="nucleotide sequence ID" value="NZ_JBHUEE010000001.1"/>
</dbReference>
<proteinExistence type="predicted"/>
<protein>
    <submittedName>
        <fullName evidence="1">Uncharacterized protein</fullName>
    </submittedName>
</protein>
<gene>
    <name evidence="1" type="ORF">ACFSE6_03285</name>
</gene>
<dbReference type="Proteomes" id="UP001597277">
    <property type="component" value="Unassembled WGS sequence"/>
</dbReference>
<comment type="caution">
    <text evidence="1">The sequence shown here is derived from an EMBL/GenBank/DDBJ whole genome shotgun (WGS) entry which is preliminary data.</text>
</comment>
<name>A0ABW4L1F5_9MICO</name>
<dbReference type="EMBL" id="JBHUEE010000001">
    <property type="protein sequence ID" value="MFD1716844.1"/>
    <property type="molecule type" value="Genomic_DNA"/>
</dbReference>